<gene>
    <name evidence="3" type="ORF">STENOSP10_27700</name>
</gene>
<dbReference type="Gene3D" id="3.40.50.20">
    <property type="match status" value="1"/>
</dbReference>
<dbReference type="Proteomes" id="UP001306668">
    <property type="component" value="Unassembled WGS sequence"/>
</dbReference>
<comment type="similarity">
    <text evidence="1">Belongs to the transferase hexapeptide repeat family.</text>
</comment>
<keyword evidence="4" id="KW-1185">Reference proteome</keyword>
<reference evidence="4" key="1">
    <citation type="submission" date="2023-07" db="EMBL/GenBank/DDBJ databases">
        <title>Genome sequence of Stenotrophomonas sp. Alg010 isolated from Sargassum waste.</title>
        <authorList>
            <person name="Mohapatra"/>
            <person name="B.R."/>
        </authorList>
    </citation>
    <scope>NUCLEOTIDE SEQUENCE [LARGE SCALE GENOMIC DNA]</scope>
    <source>
        <strain evidence="4">Alg010</strain>
    </source>
</reference>
<dbReference type="PANTHER" id="PTHR43300:SF7">
    <property type="entry name" value="UDP-N-ACETYLBACILLOSAMINE N-ACETYLTRANSFERASE"/>
    <property type="match status" value="1"/>
</dbReference>
<dbReference type="InterPro" id="IPR041561">
    <property type="entry name" value="PglD_N"/>
</dbReference>
<feature type="domain" description="PglD N-terminal" evidence="2">
    <location>
        <begin position="12"/>
        <end position="91"/>
    </location>
</feature>
<evidence type="ECO:0000313" key="4">
    <source>
        <dbReference type="Proteomes" id="UP001306668"/>
    </source>
</evidence>
<evidence type="ECO:0000256" key="1">
    <source>
        <dbReference type="ARBA" id="ARBA00007274"/>
    </source>
</evidence>
<name>A0ABQ6QET3_9GAMM</name>
<sequence>MPLLNDRAIDSVVIAGAGGFGMEVFDYLSVDARGGGPKIAGFIDDGADNPIPAQLGSTHLGAIGDYQPVERQAVVVAVGSVKGRRLILSRLWEAGAYIPAFMSANTMTSPNAELGEGVLVCPFSVINRNAVLGRGVAVNVHCSVGHGARVGEFSVLSPYAALNGDAVVGDDCFLGTRATIYPRTRLGAGCIVDSHTGVRANAGDRQMVSARGTYQVIALRT</sequence>
<protein>
    <submittedName>
        <fullName evidence="3">Acetyltransferase</fullName>
    </submittedName>
</protein>
<dbReference type="InterPro" id="IPR050179">
    <property type="entry name" value="Trans_hexapeptide_repeat"/>
</dbReference>
<proteinExistence type="inferred from homology"/>
<dbReference type="PANTHER" id="PTHR43300">
    <property type="entry name" value="ACETYLTRANSFERASE"/>
    <property type="match status" value="1"/>
</dbReference>
<dbReference type="Gene3D" id="2.160.10.10">
    <property type="entry name" value="Hexapeptide repeat proteins"/>
    <property type="match status" value="1"/>
</dbReference>
<evidence type="ECO:0000259" key="2">
    <source>
        <dbReference type="Pfam" id="PF17836"/>
    </source>
</evidence>
<comment type="caution">
    <text evidence="3">The sequence shown here is derived from an EMBL/GenBank/DDBJ whole genome shotgun (WGS) entry which is preliminary data.</text>
</comment>
<dbReference type="RefSeq" id="WP_338167917.1">
    <property type="nucleotide sequence ID" value="NZ_BTRJ01000030.1"/>
</dbReference>
<accession>A0ABQ6QET3</accession>
<evidence type="ECO:0000313" key="3">
    <source>
        <dbReference type="EMBL" id="GMR28550.1"/>
    </source>
</evidence>
<dbReference type="SUPFAM" id="SSF51161">
    <property type="entry name" value="Trimeric LpxA-like enzymes"/>
    <property type="match status" value="1"/>
</dbReference>
<organism evidence="3 4">
    <name type="scientific">Stenotrophomonas sepilia</name>
    <dbReference type="NCBI Taxonomy" id="2860290"/>
    <lineage>
        <taxon>Bacteria</taxon>
        <taxon>Pseudomonadati</taxon>
        <taxon>Pseudomonadota</taxon>
        <taxon>Gammaproteobacteria</taxon>
        <taxon>Lysobacterales</taxon>
        <taxon>Lysobacteraceae</taxon>
        <taxon>Stenotrophomonas</taxon>
        <taxon>Stenotrophomonas maltophilia group</taxon>
    </lineage>
</organism>
<dbReference type="EMBL" id="BTRJ01000030">
    <property type="protein sequence ID" value="GMR28550.1"/>
    <property type="molecule type" value="Genomic_DNA"/>
</dbReference>
<dbReference type="Pfam" id="PF17836">
    <property type="entry name" value="PglD_N"/>
    <property type="match status" value="1"/>
</dbReference>
<dbReference type="InterPro" id="IPR011004">
    <property type="entry name" value="Trimer_LpxA-like_sf"/>
</dbReference>